<dbReference type="Pfam" id="PF25597">
    <property type="entry name" value="SH3_retrovirus"/>
    <property type="match status" value="1"/>
</dbReference>
<dbReference type="GO" id="GO:0015074">
    <property type="term" value="P:DNA integration"/>
    <property type="evidence" value="ECO:0007669"/>
    <property type="project" value="InterPro"/>
</dbReference>
<dbReference type="Pfam" id="PF07727">
    <property type="entry name" value="RVT_2"/>
    <property type="match status" value="1"/>
</dbReference>
<reference evidence="4" key="1">
    <citation type="journal article" date="2019" name="Sci. Rep.">
        <title>Draft genome of Tanacetum cinerariifolium, the natural source of mosquito coil.</title>
        <authorList>
            <person name="Yamashiro T."/>
            <person name="Shiraishi A."/>
            <person name="Satake H."/>
            <person name="Nakayama K."/>
        </authorList>
    </citation>
    <scope>NUCLEOTIDE SEQUENCE</scope>
</reference>
<dbReference type="PROSITE" id="PS50994">
    <property type="entry name" value="INTEGRASE"/>
    <property type="match status" value="1"/>
</dbReference>
<dbReference type="PANTHER" id="PTHR42648:SF18">
    <property type="entry name" value="RETROTRANSPOSON, UNCLASSIFIED-LIKE PROTEIN"/>
    <property type="match status" value="1"/>
</dbReference>
<name>A0A6L2JJU2_TANCI</name>
<dbReference type="GO" id="GO:0046872">
    <property type="term" value="F:metal ion binding"/>
    <property type="evidence" value="ECO:0007669"/>
    <property type="project" value="UniProtKB-KW"/>
</dbReference>
<dbReference type="GO" id="GO:0003676">
    <property type="term" value="F:nucleic acid binding"/>
    <property type="evidence" value="ECO:0007669"/>
    <property type="project" value="InterPro"/>
</dbReference>
<dbReference type="EMBL" id="BKCJ010000873">
    <property type="protein sequence ID" value="GEU36979.1"/>
    <property type="molecule type" value="Genomic_DNA"/>
</dbReference>
<evidence type="ECO:0000313" key="4">
    <source>
        <dbReference type="EMBL" id="GEU36979.1"/>
    </source>
</evidence>
<dbReference type="PANTHER" id="PTHR42648">
    <property type="entry name" value="TRANSPOSASE, PUTATIVE-RELATED"/>
    <property type="match status" value="1"/>
</dbReference>
<dbReference type="Pfam" id="PF13976">
    <property type="entry name" value="gag_pre-integrs"/>
    <property type="match status" value="1"/>
</dbReference>
<keyword evidence="2" id="KW-0378">Hydrolase</keyword>
<dbReference type="InterPro" id="IPR025724">
    <property type="entry name" value="GAG-pre-integrase_dom"/>
</dbReference>
<sequence length="917" mass="106178">MLRFVYCVLPNLKTNTAFCLGGTLPNSFLDCVLSQDLTMFCPRLFTAFCPYTPTPIVVLAVPATDDSPAVPEHTAVQTPIDMSPENKAHYQSEKEAIHLILTEIKDEIYSIKGVSLQADQSDWLEDTDEEIDEQELEAHYNYMAKFQEVPTADSCTDSEPLEQTEFEKYKDCNDYTVEYDKLELVKEKHDELVKQSLLTKSYYKGLVKEKLKVKECDCLTLKLSKQTKSVSKEVYTGLLRSFAKLENHSISLELALQVCQELMKNDTACKEKATNVFQKEREQYFKIQDLKDQFQDKNIAISELKKLIEKCKGKSVETKFDKPSIIRQPNTQRILKPSVLGKPAPFSDSLERKYFSKTKSVPETNMLKDLQGNDLLTDNHRPDLYSISLQETTSSTPLCLMAKASPTQPWLWHRRLSHLNFDYINLLFKKDVVIGLPKLKYGKDHICSSCEVSKAKRSSFKTKTISSSKERLNLLYIDLCGPMRVASIKGKKGTEFLNKTLHAFFKEERIEHRTSTSRTPKQNGVVERQNRTLVEVTRTMLLALKLPLFFWAEAIATVCYTQNRSIIILTHEKTTYHIINDRKPAIKHLYIFGCTCYLTRDGENLDKMKEKRDPYILAGYTTQSKGYCVLNKRTILIVKSIHLRFDEIKEMSETSVANDTSCLVPQRQKASDYDNFDPFPKYNMFFLQQIQQFCHNKSWIFYLVCCMMNFLMQENNDIQAEHEFINPFCSPVHEVAESSSYNTDPEMCMFALTMSTVKLKNIKEAMVDSTWINAMQEELHQFDRLQVWELVDKPYGKHEEGIDFEESFTPFARLEAIWIFIAYATHKSFAIYHMDMKMAFLYGPLKEEIYVTQPDGFMDPDYLEKYYQLKKALYGLKQAPRALYDKLSQFLISKGFTKGTIELTIFTIRYGEDILLV</sequence>
<evidence type="ECO:0000259" key="3">
    <source>
        <dbReference type="PROSITE" id="PS50994"/>
    </source>
</evidence>
<gene>
    <name evidence="4" type="ORF">Tci_008957</name>
</gene>
<evidence type="ECO:0000256" key="2">
    <source>
        <dbReference type="ARBA" id="ARBA00022801"/>
    </source>
</evidence>
<dbReference type="InterPro" id="IPR012337">
    <property type="entry name" value="RNaseH-like_sf"/>
</dbReference>
<dbReference type="AlphaFoldDB" id="A0A6L2JJU2"/>
<proteinExistence type="predicted"/>
<dbReference type="InterPro" id="IPR013103">
    <property type="entry name" value="RVT_2"/>
</dbReference>
<evidence type="ECO:0000256" key="1">
    <source>
        <dbReference type="ARBA" id="ARBA00022723"/>
    </source>
</evidence>
<keyword evidence="1" id="KW-0479">Metal-binding</keyword>
<dbReference type="GO" id="GO:0016787">
    <property type="term" value="F:hydrolase activity"/>
    <property type="evidence" value="ECO:0007669"/>
    <property type="project" value="UniProtKB-KW"/>
</dbReference>
<dbReference type="Gene3D" id="3.30.420.10">
    <property type="entry name" value="Ribonuclease H-like superfamily/Ribonuclease H"/>
    <property type="match status" value="1"/>
</dbReference>
<dbReference type="SUPFAM" id="SSF53098">
    <property type="entry name" value="Ribonuclease H-like"/>
    <property type="match status" value="1"/>
</dbReference>
<feature type="domain" description="Integrase catalytic" evidence="3">
    <location>
        <begin position="405"/>
        <end position="592"/>
    </location>
</feature>
<protein>
    <recommendedName>
        <fullName evidence="3">Integrase catalytic domain-containing protein</fullName>
    </recommendedName>
</protein>
<dbReference type="InterPro" id="IPR039537">
    <property type="entry name" value="Retrotran_Ty1/copia-like"/>
</dbReference>
<dbReference type="InterPro" id="IPR001584">
    <property type="entry name" value="Integrase_cat-core"/>
</dbReference>
<organism evidence="4">
    <name type="scientific">Tanacetum cinerariifolium</name>
    <name type="common">Dalmatian daisy</name>
    <name type="synonym">Chrysanthemum cinerariifolium</name>
    <dbReference type="NCBI Taxonomy" id="118510"/>
    <lineage>
        <taxon>Eukaryota</taxon>
        <taxon>Viridiplantae</taxon>
        <taxon>Streptophyta</taxon>
        <taxon>Embryophyta</taxon>
        <taxon>Tracheophyta</taxon>
        <taxon>Spermatophyta</taxon>
        <taxon>Magnoliopsida</taxon>
        <taxon>eudicotyledons</taxon>
        <taxon>Gunneridae</taxon>
        <taxon>Pentapetalae</taxon>
        <taxon>asterids</taxon>
        <taxon>campanulids</taxon>
        <taxon>Asterales</taxon>
        <taxon>Asteraceae</taxon>
        <taxon>Asteroideae</taxon>
        <taxon>Anthemideae</taxon>
        <taxon>Anthemidinae</taxon>
        <taxon>Tanacetum</taxon>
    </lineage>
</organism>
<dbReference type="InterPro" id="IPR057670">
    <property type="entry name" value="SH3_retrovirus"/>
</dbReference>
<comment type="caution">
    <text evidence="4">The sequence shown here is derived from an EMBL/GenBank/DDBJ whole genome shotgun (WGS) entry which is preliminary data.</text>
</comment>
<accession>A0A6L2JJU2</accession>
<dbReference type="InterPro" id="IPR036397">
    <property type="entry name" value="RNaseH_sf"/>
</dbReference>